<comment type="caution">
    <text evidence="2">The sequence shown here is derived from an EMBL/GenBank/DDBJ whole genome shotgun (WGS) entry which is preliminary data.</text>
</comment>
<evidence type="ECO:0000313" key="3">
    <source>
        <dbReference type="Proteomes" id="UP001262754"/>
    </source>
</evidence>
<reference evidence="2 3" key="1">
    <citation type="submission" date="2023-07" db="EMBL/GenBank/DDBJ databases">
        <title>Sorghum-associated microbial communities from plants grown in Nebraska, USA.</title>
        <authorList>
            <person name="Schachtman D."/>
        </authorList>
    </citation>
    <scope>NUCLEOTIDE SEQUENCE [LARGE SCALE GENOMIC DNA]</scope>
    <source>
        <strain evidence="2 3">DS2154</strain>
    </source>
</reference>
<sequence length="102" mass="11333">MIQAEMFEPPGKLGAGNTRSSERFEKGRQWRKPMSKAPPIPSEQRAFKGQKPAIEGATNGRRDEKTGLQSNEPGDGDVNLAEQGRQGNIRQNTTHPGYQQDR</sequence>
<evidence type="ECO:0000256" key="1">
    <source>
        <dbReference type="SAM" id="MobiDB-lite"/>
    </source>
</evidence>
<protein>
    <submittedName>
        <fullName evidence="2">Uncharacterized protein</fullName>
    </submittedName>
</protein>
<dbReference type="RefSeq" id="WP_230983675.1">
    <property type="nucleotide sequence ID" value="NZ_BMLD01000001.1"/>
</dbReference>
<organism evidence="2 3">
    <name type="scientific">Caulobacter rhizosphaerae</name>
    <dbReference type="NCBI Taxonomy" id="2010972"/>
    <lineage>
        <taxon>Bacteria</taxon>
        <taxon>Pseudomonadati</taxon>
        <taxon>Pseudomonadota</taxon>
        <taxon>Alphaproteobacteria</taxon>
        <taxon>Caulobacterales</taxon>
        <taxon>Caulobacteraceae</taxon>
        <taxon>Caulobacter</taxon>
    </lineage>
</organism>
<gene>
    <name evidence="2" type="ORF">J2800_003262</name>
</gene>
<proteinExistence type="predicted"/>
<feature type="region of interest" description="Disordered" evidence="1">
    <location>
        <begin position="1"/>
        <end position="102"/>
    </location>
</feature>
<dbReference type="EMBL" id="JAVDRL010000009">
    <property type="protein sequence ID" value="MDR6532504.1"/>
    <property type="molecule type" value="Genomic_DNA"/>
</dbReference>
<name>A0ABU1N251_9CAUL</name>
<accession>A0ABU1N251</accession>
<dbReference type="Proteomes" id="UP001262754">
    <property type="component" value="Unassembled WGS sequence"/>
</dbReference>
<evidence type="ECO:0000313" key="2">
    <source>
        <dbReference type="EMBL" id="MDR6532504.1"/>
    </source>
</evidence>
<keyword evidence="3" id="KW-1185">Reference proteome</keyword>
<feature type="compositionally biased region" description="Polar residues" evidence="1">
    <location>
        <begin position="85"/>
        <end position="102"/>
    </location>
</feature>